<dbReference type="RefSeq" id="WP_074487321.1">
    <property type="nucleotide sequence ID" value="NZ_FPAM01000008.1"/>
</dbReference>
<reference evidence="1 2" key="1">
    <citation type="submission" date="2016-11" db="EMBL/GenBank/DDBJ databases">
        <title>Whole Genome Sequencing of Mucilaginibacter polytrichastri RG4-7(T) isolated from the moss sample.</title>
        <authorList>
            <person name="Li Y."/>
        </authorList>
    </citation>
    <scope>NUCLEOTIDE SEQUENCE [LARGE SCALE GENOMIC DNA]</scope>
    <source>
        <strain evidence="1 2">RG4-7</strain>
    </source>
</reference>
<gene>
    <name evidence="1" type="ORF">RG47T_0047</name>
</gene>
<evidence type="ECO:0000313" key="2">
    <source>
        <dbReference type="Proteomes" id="UP000186720"/>
    </source>
</evidence>
<dbReference type="Proteomes" id="UP000186720">
    <property type="component" value="Unassembled WGS sequence"/>
</dbReference>
<sequence>MINFLNIYYLKTGSEKQKRAFRVLSNHEILEKLAAFEPILVGTIPIEVDIETSDLDIICYMRDEQEFSNTLFSLFGKSKGFELSRNQKFGSVKAIFFIDDFEIEIFGQNIPTQKQHAYLHMLIEYRLLLKNGLDFRLKVIALKLEGYKTEPAFAEILGLKGNPYQELLKVRMD</sequence>
<comment type="caution">
    <text evidence="1">The sequence shown here is derived from an EMBL/GenBank/DDBJ whole genome shotgun (WGS) entry which is preliminary data.</text>
</comment>
<dbReference type="Pfam" id="PF14091">
    <property type="entry name" value="DUF4269"/>
    <property type="match status" value="1"/>
</dbReference>
<dbReference type="AlphaFoldDB" id="A0A1Q5ZS73"/>
<keyword evidence="2" id="KW-1185">Reference proteome</keyword>
<dbReference type="STRING" id="1302689.RG47T_0047"/>
<dbReference type="EMBL" id="MPPL01000001">
    <property type="protein sequence ID" value="OKS84615.1"/>
    <property type="molecule type" value="Genomic_DNA"/>
</dbReference>
<dbReference type="OrthoDB" id="6402248at2"/>
<organism evidence="1 2">
    <name type="scientific">Mucilaginibacter polytrichastri</name>
    <dbReference type="NCBI Taxonomy" id="1302689"/>
    <lineage>
        <taxon>Bacteria</taxon>
        <taxon>Pseudomonadati</taxon>
        <taxon>Bacteroidota</taxon>
        <taxon>Sphingobacteriia</taxon>
        <taxon>Sphingobacteriales</taxon>
        <taxon>Sphingobacteriaceae</taxon>
        <taxon>Mucilaginibacter</taxon>
    </lineage>
</organism>
<proteinExistence type="predicted"/>
<accession>A0A1Q5ZS73</accession>
<evidence type="ECO:0008006" key="3">
    <source>
        <dbReference type="Google" id="ProtNLM"/>
    </source>
</evidence>
<dbReference type="InterPro" id="IPR025365">
    <property type="entry name" value="DUF4269"/>
</dbReference>
<protein>
    <recommendedName>
        <fullName evidence="3">DUF4269 domain-containing protein</fullName>
    </recommendedName>
</protein>
<name>A0A1Q5ZS73_9SPHI</name>
<evidence type="ECO:0000313" key="1">
    <source>
        <dbReference type="EMBL" id="OKS84615.1"/>
    </source>
</evidence>